<keyword evidence="2" id="KW-1185">Reference proteome</keyword>
<accession>A0ABN6H884</accession>
<reference evidence="1 2" key="1">
    <citation type="submission" date="2021-06" db="EMBL/GenBank/DDBJ databases">
        <title>Complete genome of Haloferula helveola possessing various polysaccharide degrading enzymes.</title>
        <authorList>
            <person name="Takami H."/>
            <person name="Huang C."/>
            <person name="Hamasaki K."/>
        </authorList>
    </citation>
    <scope>NUCLEOTIDE SEQUENCE [LARGE SCALE GENOMIC DNA]</scope>
    <source>
        <strain evidence="1 2">CN-1</strain>
    </source>
</reference>
<proteinExistence type="predicted"/>
<sequence>MRSARRYAFGFVGIVAGFTLVAAAINTWVNPLRVTPAPWSDPSLEQYREISNQIRTGKAGILRSSGHADAAFVGSSRVANGMDPNFEGWGDQKVLNLGCSGGFMFETTGISRYLLEQEMPEVILFGVDPGDLSSPFDTRPLGDYYGSPFAPGGDRVDREMRYLIGISTLEISIETLSRKHRGKLASYTPEGLRVRSDKAGQRSQIDFIRSRLLGEAFLAEDGRKQRPINQDKAKELESILRMARTAGTRVILYIHPQHAVMHARAADKSDPPVFFRRERPTLVEMVDRVNAEGLAGPPVELWDFFDFHPINCEPLPIDGRERMDFWGDLGHYSLPVGNTMQARMMGWDVPLEIGEDYGTRLSSENLEERLEEVRAGYEAYLNGPGARDVEWKEELFRKAE</sequence>
<evidence type="ECO:0000313" key="2">
    <source>
        <dbReference type="Proteomes" id="UP001374893"/>
    </source>
</evidence>
<organism evidence="1 2">
    <name type="scientific">Haloferula helveola</name>
    <dbReference type="NCBI Taxonomy" id="490095"/>
    <lineage>
        <taxon>Bacteria</taxon>
        <taxon>Pseudomonadati</taxon>
        <taxon>Verrucomicrobiota</taxon>
        <taxon>Verrucomicrobiia</taxon>
        <taxon>Verrucomicrobiales</taxon>
        <taxon>Verrucomicrobiaceae</taxon>
        <taxon>Haloferula</taxon>
    </lineage>
</organism>
<dbReference type="Proteomes" id="UP001374893">
    <property type="component" value="Chromosome"/>
</dbReference>
<evidence type="ECO:0000313" key="1">
    <source>
        <dbReference type="EMBL" id="BCX49871.1"/>
    </source>
</evidence>
<protein>
    <submittedName>
        <fullName evidence="1">Uncharacterized protein</fullName>
    </submittedName>
</protein>
<name>A0ABN6H884_9BACT</name>
<dbReference type="EMBL" id="AP024702">
    <property type="protein sequence ID" value="BCX49871.1"/>
    <property type="molecule type" value="Genomic_DNA"/>
</dbReference>
<gene>
    <name evidence="1" type="ORF">HAHE_37790</name>
</gene>
<dbReference type="RefSeq" id="WP_338686674.1">
    <property type="nucleotide sequence ID" value="NZ_AP024702.1"/>
</dbReference>